<dbReference type="CDD" id="cd03801">
    <property type="entry name" value="GT4_PimA-like"/>
    <property type="match status" value="1"/>
</dbReference>
<evidence type="ECO:0000313" key="3">
    <source>
        <dbReference type="Proteomes" id="UP000187412"/>
    </source>
</evidence>
<dbReference type="Pfam" id="PF00534">
    <property type="entry name" value="Glycos_transf_1"/>
    <property type="match status" value="1"/>
</dbReference>
<dbReference type="PANTHER" id="PTHR12526">
    <property type="entry name" value="GLYCOSYLTRANSFERASE"/>
    <property type="match status" value="1"/>
</dbReference>
<reference evidence="2 3" key="1">
    <citation type="submission" date="2016-10" db="EMBL/GenBank/DDBJ databases">
        <title>Paenibacillus species isolates.</title>
        <authorList>
            <person name="Beno S.M."/>
        </authorList>
    </citation>
    <scope>NUCLEOTIDE SEQUENCE [LARGE SCALE GENOMIC DNA]</scope>
    <source>
        <strain evidence="2 3">FSL H7-0744</strain>
    </source>
</reference>
<proteinExistence type="predicted"/>
<dbReference type="InterPro" id="IPR001296">
    <property type="entry name" value="Glyco_trans_1"/>
</dbReference>
<comment type="caution">
    <text evidence="2">The sequence shown here is derived from an EMBL/GenBank/DDBJ whole genome shotgun (WGS) entry which is preliminary data.</text>
</comment>
<dbReference type="EMBL" id="MPTB01000013">
    <property type="protein sequence ID" value="OMD47994.1"/>
    <property type="molecule type" value="Genomic_DNA"/>
</dbReference>
<protein>
    <recommendedName>
        <fullName evidence="1">Glycosyl transferase family 1 domain-containing protein</fullName>
    </recommendedName>
</protein>
<dbReference type="SUPFAM" id="SSF53756">
    <property type="entry name" value="UDP-Glycosyltransferase/glycogen phosphorylase"/>
    <property type="match status" value="1"/>
</dbReference>
<gene>
    <name evidence="2" type="ORF">BSK56_11820</name>
</gene>
<dbReference type="RefSeq" id="WP_076110702.1">
    <property type="nucleotide sequence ID" value="NZ_MPTB01000013.1"/>
</dbReference>
<dbReference type="Gene3D" id="3.40.50.2000">
    <property type="entry name" value="Glycogen Phosphorylase B"/>
    <property type="match status" value="2"/>
</dbReference>
<evidence type="ECO:0000313" key="2">
    <source>
        <dbReference type="EMBL" id="OMD47994.1"/>
    </source>
</evidence>
<keyword evidence="3" id="KW-1185">Reference proteome</keyword>
<name>A0ABX3HDC9_PAEBO</name>
<sequence>MKLLFAHDVIIRKNIDTNLYYSPFFKYSLWKRYLEYYSEITVASRNEIVKDIECDEQNLSSGPSVIFCEIPSISGPVNMVKNRTEATSKLELAIKNSDIIISRLPSEIGMLAISLAIKNKKPWAVEVVGHVWDSLWNYGSWQGKIYAPIATIRTKFFIKRAPYALYVTKEFLQQKYPCHGKTFDCSDVMINDVSDYDKAMKRCKNKRKYTIGLIGSMAANYKGIDTAIVALNKIRERGLEFEFRILGEGNKEPYKKLIKKYNLEDNVVFSGVFPSGELVLNWLDELDLYLQPSKTEGLPRALIEAMSRGIPSIASNVGGIPELLSKDYLINPNDAISLSNKIFDVLSNVEIRESMATTNIQVAEQYTAKILGVKRKSFFESVLLK</sequence>
<organism evidence="2 3">
    <name type="scientific">Paenibacillus borealis</name>
    <dbReference type="NCBI Taxonomy" id="160799"/>
    <lineage>
        <taxon>Bacteria</taxon>
        <taxon>Bacillati</taxon>
        <taxon>Bacillota</taxon>
        <taxon>Bacilli</taxon>
        <taxon>Bacillales</taxon>
        <taxon>Paenibacillaceae</taxon>
        <taxon>Paenibacillus</taxon>
    </lineage>
</organism>
<evidence type="ECO:0000259" key="1">
    <source>
        <dbReference type="Pfam" id="PF00534"/>
    </source>
</evidence>
<accession>A0ABX3HDC9</accession>
<feature type="domain" description="Glycosyl transferase family 1" evidence="1">
    <location>
        <begin position="204"/>
        <end position="357"/>
    </location>
</feature>
<dbReference type="PANTHER" id="PTHR12526:SF630">
    <property type="entry name" value="GLYCOSYLTRANSFERASE"/>
    <property type="match status" value="1"/>
</dbReference>
<dbReference type="Proteomes" id="UP000187412">
    <property type="component" value="Unassembled WGS sequence"/>
</dbReference>